<protein>
    <submittedName>
        <fullName evidence="1">Uncharacterized protein</fullName>
    </submittedName>
</protein>
<dbReference type="AlphaFoldDB" id="A0A7S1I396"/>
<evidence type="ECO:0000313" key="1">
    <source>
        <dbReference type="EMBL" id="CAD8999441.1"/>
    </source>
</evidence>
<gene>
    <name evidence="1" type="ORF">EGYM00392_LOCUS10513</name>
</gene>
<reference evidence="1" key="1">
    <citation type="submission" date="2021-01" db="EMBL/GenBank/DDBJ databases">
        <authorList>
            <person name="Corre E."/>
            <person name="Pelletier E."/>
            <person name="Niang G."/>
            <person name="Scheremetjew M."/>
            <person name="Finn R."/>
            <person name="Kale V."/>
            <person name="Holt S."/>
            <person name="Cochrane G."/>
            <person name="Meng A."/>
            <person name="Brown T."/>
            <person name="Cohen L."/>
        </authorList>
    </citation>
    <scope>NUCLEOTIDE SEQUENCE</scope>
    <source>
        <strain evidence="1">NIES-381</strain>
    </source>
</reference>
<name>A0A7S1I396_9EUGL</name>
<sequence>MLRGIKNSARPPPTPDFCPDCIGTCSGAWGVVEMDWAAASVKISIRPELDLKNGTTTHWPGSKRNTAGCVGCEHGEGEEEGCPPSCQTESITHRFQAKLCKDAWL</sequence>
<organism evidence="1">
    <name type="scientific">Eutreptiella gymnastica</name>
    <dbReference type="NCBI Taxonomy" id="73025"/>
    <lineage>
        <taxon>Eukaryota</taxon>
        <taxon>Discoba</taxon>
        <taxon>Euglenozoa</taxon>
        <taxon>Euglenida</taxon>
        <taxon>Spirocuta</taxon>
        <taxon>Euglenophyceae</taxon>
        <taxon>Eutreptiales</taxon>
        <taxon>Eutreptiaceae</taxon>
        <taxon>Eutreptiella</taxon>
    </lineage>
</organism>
<dbReference type="EMBL" id="HBGA01028366">
    <property type="protein sequence ID" value="CAD8999441.1"/>
    <property type="molecule type" value="Transcribed_RNA"/>
</dbReference>
<accession>A0A7S1I396</accession>
<proteinExistence type="predicted"/>